<dbReference type="GO" id="GO:0006396">
    <property type="term" value="P:RNA processing"/>
    <property type="evidence" value="ECO:0007669"/>
    <property type="project" value="InterPro"/>
</dbReference>
<comment type="caution">
    <text evidence="3">The sequence shown here is derived from an EMBL/GenBank/DDBJ whole genome shotgun (WGS) entry which is preliminary data.</text>
</comment>
<protein>
    <recommendedName>
        <fullName evidence="2">Wbp11/ELF5/Saf1 N-terminal domain-containing protein</fullName>
    </recommendedName>
</protein>
<sequence>MGKSNRSINPADALRKKQRRRELQKNKDERKRARETVLAKKDVGRVKSEISKLENMASSGQLAKPDQIRLDSLKAEASKIERAKKNSSNQLTGAQAAYAARMQEHEKKHEGEARKMVYDPKSGKFVAAKKKDVKPSKKAVVDQEEDESAESDSDSDSDSSSSVSSDESIEGIETEEEVAVVGGEERVEKKEITESDDDYEIPLPPGPPPPKPFASQVPIAQNFGGRRPPPPPPLPYHTMPQYQHPPPQPYAYSQYQAPPRPSVHYEAQPTRPAVHYEAQPVRPAVHYEASATRPTVHHEASASNEAKKPVVATISAEPQLRDLQKELLGFVPASVRRKQIKKDN</sequence>
<accession>A0A367JHU3</accession>
<keyword evidence="4" id="KW-1185">Reference proteome</keyword>
<feature type="region of interest" description="Disordered" evidence="1">
    <location>
        <begin position="79"/>
        <end position="266"/>
    </location>
</feature>
<dbReference type="Pfam" id="PF09429">
    <property type="entry name" value="Wbp11"/>
    <property type="match status" value="1"/>
</dbReference>
<feature type="region of interest" description="Disordered" evidence="1">
    <location>
        <begin position="290"/>
        <end position="309"/>
    </location>
</feature>
<name>A0A367JHU3_RHIST</name>
<feature type="domain" description="Wbp11/ELF5/Saf1 N-terminal" evidence="2">
    <location>
        <begin position="6"/>
        <end position="81"/>
    </location>
</feature>
<evidence type="ECO:0000313" key="3">
    <source>
        <dbReference type="EMBL" id="RCH89532.1"/>
    </source>
</evidence>
<evidence type="ECO:0000313" key="4">
    <source>
        <dbReference type="Proteomes" id="UP000253551"/>
    </source>
</evidence>
<feature type="compositionally biased region" description="Basic and acidic residues" evidence="1">
    <location>
        <begin position="296"/>
        <end position="308"/>
    </location>
</feature>
<feature type="compositionally biased region" description="Pro residues" evidence="1">
    <location>
        <begin position="202"/>
        <end position="212"/>
    </location>
</feature>
<feature type="region of interest" description="Disordered" evidence="1">
    <location>
        <begin position="1"/>
        <end position="37"/>
    </location>
</feature>
<organism evidence="3 4">
    <name type="scientific">Rhizopus stolonifer</name>
    <name type="common">Rhizopus nigricans</name>
    <dbReference type="NCBI Taxonomy" id="4846"/>
    <lineage>
        <taxon>Eukaryota</taxon>
        <taxon>Fungi</taxon>
        <taxon>Fungi incertae sedis</taxon>
        <taxon>Mucoromycota</taxon>
        <taxon>Mucoromycotina</taxon>
        <taxon>Mucoromycetes</taxon>
        <taxon>Mucorales</taxon>
        <taxon>Mucorineae</taxon>
        <taxon>Rhizopodaceae</taxon>
        <taxon>Rhizopus</taxon>
    </lineage>
</organism>
<evidence type="ECO:0000259" key="2">
    <source>
        <dbReference type="Pfam" id="PF09429"/>
    </source>
</evidence>
<dbReference type="EMBL" id="PJQM01003319">
    <property type="protein sequence ID" value="RCH89532.1"/>
    <property type="molecule type" value="Genomic_DNA"/>
</dbReference>
<dbReference type="Proteomes" id="UP000253551">
    <property type="component" value="Unassembled WGS sequence"/>
</dbReference>
<reference evidence="3 4" key="1">
    <citation type="journal article" date="2018" name="G3 (Bethesda)">
        <title>Phylogenetic and Phylogenomic Definition of Rhizopus Species.</title>
        <authorList>
            <person name="Gryganskyi A.P."/>
            <person name="Golan J."/>
            <person name="Dolatabadi S."/>
            <person name="Mondo S."/>
            <person name="Robb S."/>
            <person name="Idnurm A."/>
            <person name="Muszewska A."/>
            <person name="Steczkiewicz K."/>
            <person name="Masonjones S."/>
            <person name="Liao H.L."/>
            <person name="Gajdeczka M.T."/>
            <person name="Anike F."/>
            <person name="Vuek A."/>
            <person name="Anishchenko I.M."/>
            <person name="Voigt K."/>
            <person name="de Hoog G.S."/>
            <person name="Smith M.E."/>
            <person name="Heitman J."/>
            <person name="Vilgalys R."/>
            <person name="Stajich J.E."/>
        </authorList>
    </citation>
    <scope>NUCLEOTIDE SEQUENCE [LARGE SCALE GENOMIC DNA]</scope>
    <source>
        <strain evidence="3 4">LSU 92-RS-03</strain>
    </source>
</reference>
<proteinExistence type="predicted"/>
<feature type="compositionally biased region" description="Basic and acidic residues" evidence="1">
    <location>
        <begin position="102"/>
        <end position="122"/>
    </location>
</feature>
<feature type="compositionally biased region" description="Basic and acidic residues" evidence="1">
    <location>
        <begin position="183"/>
        <end position="193"/>
    </location>
</feature>
<evidence type="ECO:0000256" key="1">
    <source>
        <dbReference type="SAM" id="MobiDB-lite"/>
    </source>
</evidence>
<dbReference type="InterPro" id="IPR019007">
    <property type="entry name" value="Wbp11/ELF5/Saf1_N"/>
</dbReference>
<dbReference type="OrthoDB" id="205569at2759"/>
<gene>
    <name evidence="3" type="ORF">CU098_007111</name>
</gene>
<feature type="compositionally biased region" description="Basic and acidic residues" evidence="1">
    <location>
        <begin position="129"/>
        <end position="141"/>
    </location>
</feature>
<dbReference type="STRING" id="4846.A0A367JHU3"/>
<feature type="compositionally biased region" description="Acidic residues" evidence="1">
    <location>
        <begin position="167"/>
        <end position="178"/>
    </location>
</feature>
<feature type="compositionally biased region" description="Acidic residues" evidence="1">
    <location>
        <begin position="142"/>
        <end position="157"/>
    </location>
</feature>
<dbReference type="AlphaFoldDB" id="A0A367JHU3"/>
<feature type="compositionally biased region" description="Basic and acidic residues" evidence="1">
    <location>
        <begin position="21"/>
        <end position="37"/>
    </location>
</feature>